<dbReference type="PANTHER" id="PTHR21192:SF2">
    <property type="entry name" value="NADH DEHYDROGENASE [UBIQUINONE] 1 ALPHA SUBCOMPLEX ASSEMBLY FACTOR 3"/>
    <property type="match status" value="1"/>
</dbReference>
<proteinExistence type="predicted"/>
<dbReference type="PANTHER" id="PTHR21192">
    <property type="entry name" value="NUCLEAR PROTEIN E3-3"/>
    <property type="match status" value="1"/>
</dbReference>
<organism evidence="1 2">
    <name type="scientific">Derxia gummosa DSM 723</name>
    <dbReference type="NCBI Taxonomy" id="1121388"/>
    <lineage>
        <taxon>Bacteria</taxon>
        <taxon>Pseudomonadati</taxon>
        <taxon>Pseudomonadota</taxon>
        <taxon>Betaproteobacteria</taxon>
        <taxon>Burkholderiales</taxon>
        <taxon>Alcaligenaceae</taxon>
        <taxon>Derxia</taxon>
    </lineage>
</organism>
<name>A0A8B6X344_9BURK</name>
<dbReference type="Proteomes" id="UP000675920">
    <property type="component" value="Unplaced"/>
</dbReference>
<reference evidence="2" key="1">
    <citation type="submission" date="2025-08" db="UniProtKB">
        <authorList>
            <consortium name="RefSeq"/>
        </authorList>
    </citation>
    <scope>IDENTIFICATION</scope>
</reference>
<protein>
    <submittedName>
        <fullName evidence="2">Mth938-like domain-containing protein</fullName>
    </submittedName>
</protein>
<dbReference type="AlphaFoldDB" id="A0A8B6X344"/>
<accession>A0A8B6X344</accession>
<dbReference type="InterPro" id="IPR036748">
    <property type="entry name" value="MTH938-like_sf"/>
</dbReference>
<dbReference type="OrthoDB" id="9800373at2"/>
<keyword evidence="1" id="KW-1185">Reference proteome</keyword>
<evidence type="ECO:0000313" key="1">
    <source>
        <dbReference type="Proteomes" id="UP000675920"/>
    </source>
</evidence>
<sequence>MKLHTDALNSLNTVTAYGDGYIEINARRHETSVLVTPEQAVAAWPARDFDALAAEQFEAVLERSPEVVILGTGPKQRFVHPRLVAALIARRIGVECMDTQAACRTYNILMAEGRNVAGVFLLA</sequence>
<dbReference type="CDD" id="cd05560">
    <property type="entry name" value="Xcc1710_like"/>
    <property type="match status" value="1"/>
</dbReference>
<dbReference type="Pfam" id="PF04430">
    <property type="entry name" value="DUF498"/>
    <property type="match status" value="1"/>
</dbReference>
<dbReference type="Gene3D" id="3.40.1230.10">
    <property type="entry name" value="MTH938-like"/>
    <property type="match status" value="1"/>
</dbReference>
<evidence type="ECO:0000313" key="2">
    <source>
        <dbReference type="RefSeq" id="WP_028311175.1"/>
    </source>
</evidence>
<dbReference type="SUPFAM" id="SSF64076">
    <property type="entry name" value="MTH938-like"/>
    <property type="match status" value="1"/>
</dbReference>
<dbReference type="InterPro" id="IPR007523">
    <property type="entry name" value="NDUFAF3/AAMDC"/>
</dbReference>
<dbReference type="RefSeq" id="WP_028311175.1">
    <property type="nucleotide sequence ID" value="NZ_AXWS01000008.1"/>
</dbReference>